<dbReference type="Proteomes" id="UP000298390">
    <property type="component" value="Unassembled WGS sequence"/>
</dbReference>
<comment type="caution">
    <text evidence="1">The sequence shown here is derived from an EMBL/GenBank/DDBJ whole genome shotgun (WGS) entry which is preliminary data.</text>
</comment>
<gene>
    <name evidence="1" type="ORF">EVJ58_g7186</name>
</gene>
<reference evidence="1 2" key="1">
    <citation type="submission" date="2019-01" db="EMBL/GenBank/DDBJ databases">
        <title>Genome sequencing of the rare red list fungi Fomitopsis rosea.</title>
        <authorList>
            <person name="Buettner E."/>
            <person name="Kellner H."/>
        </authorList>
    </citation>
    <scope>NUCLEOTIDE SEQUENCE [LARGE SCALE GENOMIC DNA]</scope>
    <source>
        <strain evidence="1 2">DSM 105464</strain>
    </source>
</reference>
<organism evidence="1 2">
    <name type="scientific">Rhodofomes roseus</name>
    <dbReference type="NCBI Taxonomy" id="34475"/>
    <lineage>
        <taxon>Eukaryota</taxon>
        <taxon>Fungi</taxon>
        <taxon>Dikarya</taxon>
        <taxon>Basidiomycota</taxon>
        <taxon>Agaricomycotina</taxon>
        <taxon>Agaricomycetes</taxon>
        <taxon>Polyporales</taxon>
        <taxon>Rhodofomes</taxon>
    </lineage>
</organism>
<accession>A0A4Y9Y478</accession>
<sequence length="178" mass="19955">MADNNPTVVLEANALYICLTQLMSDGFHWALFITDAQGKATRHHWSQDQRRREQSDPYEVYTHARIDPVTEITKGLNMNLAFIKVSAFVAPPAPYDYVSLFSTVFPETYTTLRGNRTHGTTCRTWAMRALQKLREQGLITLNDQAVVALEQRFKDIGTAAEAEIAAGGRAGHTKVTRV</sequence>
<evidence type="ECO:0000313" key="1">
    <source>
        <dbReference type="EMBL" id="TFY57175.1"/>
    </source>
</evidence>
<name>A0A4Y9Y478_9APHY</name>
<proteinExistence type="predicted"/>
<dbReference type="EMBL" id="SEKV01000447">
    <property type="protein sequence ID" value="TFY57175.1"/>
    <property type="molecule type" value="Genomic_DNA"/>
</dbReference>
<dbReference type="AlphaFoldDB" id="A0A4Y9Y478"/>
<evidence type="ECO:0000313" key="2">
    <source>
        <dbReference type="Proteomes" id="UP000298390"/>
    </source>
</evidence>
<protein>
    <submittedName>
        <fullName evidence="1">Uncharacterized protein</fullName>
    </submittedName>
</protein>